<dbReference type="FunFam" id="3.90.70.10:FF:000204">
    <property type="entry name" value="Papain"/>
    <property type="match status" value="1"/>
</dbReference>
<dbReference type="InterPro" id="IPR013201">
    <property type="entry name" value="Prot_inhib_I29"/>
</dbReference>
<comment type="similarity">
    <text evidence="1">Belongs to the peptidase C1 family.</text>
</comment>
<keyword evidence="12" id="KW-1185">Reference proteome</keyword>
<dbReference type="GO" id="GO:0008234">
    <property type="term" value="F:cysteine-type peptidase activity"/>
    <property type="evidence" value="ECO:0007669"/>
    <property type="project" value="UniProtKB-KW"/>
</dbReference>
<feature type="signal peptide" evidence="8">
    <location>
        <begin position="1"/>
        <end position="26"/>
    </location>
</feature>
<reference evidence="11 12" key="1">
    <citation type="submission" date="2018-09" db="EMBL/GenBank/DDBJ databases">
        <title>A high-quality reference genome of wild soybean provides a powerful tool to mine soybean genomes.</title>
        <authorList>
            <person name="Xie M."/>
            <person name="Chung C.Y.L."/>
            <person name="Li M.-W."/>
            <person name="Wong F.-L."/>
            <person name="Chan T.-F."/>
            <person name="Lam H.-M."/>
        </authorList>
    </citation>
    <scope>NUCLEOTIDE SEQUENCE [LARGE SCALE GENOMIC DNA]</scope>
    <source>
        <strain evidence="12">cv. W05</strain>
        <tissue evidence="11">Hypocotyl of etiolated seedlings</tissue>
    </source>
</reference>
<evidence type="ECO:0000256" key="4">
    <source>
        <dbReference type="ARBA" id="ARBA00022807"/>
    </source>
</evidence>
<dbReference type="PRINTS" id="PR00705">
    <property type="entry name" value="PAPAIN"/>
</dbReference>
<keyword evidence="7" id="KW-0325">Glycoprotein</keyword>
<keyword evidence="4" id="KW-0788">Thiol protease</keyword>
<evidence type="ECO:0000259" key="9">
    <source>
        <dbReference type="SMART" id="SM00645"/>
    </source>
</evidence>
<dbReference type="Gene3D" id="3.90.70.10">
    <property type="entry name" value="Cysteine proteinases"/>
    <property type="match status" value="1"/>
</dbReference>
<dbReference type="Gramene" id="XM_028385339.1">
    <property type="protein sequence ID" value="XP_028241140.1"/>
    <property type="gene ID" value="LOC114419618"/>
</dbReference>
<dbReference type="SMART" id="SM00645">
    <property type="entry name" value="Pept_C1"/>
    <property type="match status" value="1"/>
</dbReference>
<name>A0A445JZB7_GLYSO</name>
<evidence type="ECO:0000256" key="5">
    <source>
        <dbReference type="ARBA" id="ARBA00023145"/>
    </source>
</evidence>
<evidence type="ECO:0000259" key="10">
    <source>
        <dbReference type="SMART" id="SM00848"/>
    </source>
</evidence>
<evidence type="ECO:0000256" key="7">
    <source>
        <dbReference type="ARBA" id="ARBA00023180"/>
    </source>
</evidence>
<protein>
    <submittedName>
        <fullName evidence="11">Thiol protease SEN102</fullName>
    </submittedName>
</protein>
<feature type="domain" description="Cathepsin propeptide inhibitor" evidence="10">
    <location>
        <begin position="38"/>
        <end position="95"/>
    </location>
</feature>
<evidence type="ECO:0000256" key="2">
    <source>
        <dbReference type="ARBA" id="ARBA00022670"/>
    </source>
</evidence>
<dbReference type="SMR" id="A0A445JZB7"/>
<feature type="domain" description="Peptidase C1A papain C-terminal" evidence="9">
    <location>
        <begin position="129"/>
        <end position="339"/>
    </location>
</feature>
<dbReference type="AlphaFoldDB" id="A0A445JZB7"/>
<gene>
    <name evidence="11" type="ORF">D0Y65_018485</name>
</gene>
<proteinExistence type="inferred from homology"/>
<feature type="chain" id="PRO_5019290710" evidence="8">
    <location>
        <begin position="27"/>
        <end position="340"/>
    </location>
</feature>
<keyword evidence="6" id="KW-1015">Disulfide bond</keyword>
<dbReference type="CDD" id="cd02248">
    <property type="entry name" value="Peptidase_C1A"/>
    <property type="match status" value="1"/>
</dbReference>
<sequence length="340" mass="37726">MALTLDKKSVGTFFMLFLTCICRASSRTLSESSIATQHEEWMAMHDRVYADSAEKDRRQQIFKENLEFIEKHNNEGKKRYNLSLNSFADLTNEEFVASHTGALYKPPTQLGSFKINHSLGFHKMSVGDIEASLDWRKRGAVNDIKNQGRCGSCWAFSAVAAVEGINQIKNGQLVSLSEQNLVDCASNDGCHGQYVEKAFDYIRDYGLANEEEYPYVETVGTCSGNSNPAIQIRGYQSVTPQNEEQLLTAVASQPVSVLLEAKGQGFQFYSGGVFSGECGTELNHAVTIVGYGEEAEGKYWLIRNSWGKSWGEGGYMKLMRDTGNPQGLCGINMQASYPFL</sequence>
<dbReference type="InterPro" id="IPR038765">
    <property type="entry name" value="Papain-like_cys_pep_sf"/>
</dbReference>
<dbReference type="Pfam" id="PF00112">
    <property type="entry name" value="Peptidase_C1"/>
    <property type="match status" value="1"/>
</dbReference>
<dbReference type="InterPro" id="IPR000169">
    <property type="entry name" value="Pept_cys_AS"/>
</dbReference>
<dbReference type="Pfam" id="PF08246">
    <property type="entry name" value="Inhibitor_I29"/>
    <property type="match status" value="1"/>
</dbReference>
<organism evidence="11 12">
    <name type="scientific">Glycine soja</name>
    <name type="common">Wild soybean</name>
    <dbReference type="NCBI Taxonomy" id="3848"/>
    <lineage>
        <taxon>Eukaryota</taxon>
        <taxon>Viridiplantae</taxon>
        <taxon>Streptophyta</taxon>
        <taxon>Embryophyta</taxon>
        <taxon>Tracheophyta</taxon>
        <taxon>Spermatophyta</taxon>
        <taxon>Magnoliopsida</taxon>
        <taxon>eudicotyledons</taxon>
        <taxon>Gunneridae</taxon>
        <taxon>Pentapetalae</taxon>
        <taxon>rosids</taxon>
        <taxon>fabids</taxon>
        <taxon>Fabales</taxon>
        <taxon>Fabaceae</taxon>
        <taxon>Papilionoideae</taxon>
        <taxon>50 kb inversion clade</taxon>
        <taxon>NPAAA clade</taxon>
        <taxon>indigoferoid/millettioid clade</taxon>
        <taxon>Phaseoleae</taxon>
        <taxon>Glycine</taxon>
        <taxon>Glycine subgen. Soja</taxon>
    </lineage>
</organism>
<evidence type="ECO:0000313" key="11">
    <source>
        <dbReference type="EMBL" id="RZC03855.1"/>
    </source>
</evidence>
<keyword evidence="8" id="KW-0732">Signal</keyword>
<dbReference type="InterPro" id="IPR000668">
    <property type="entry name" value="Peptidase_C1A_C"/>
</dbReference>
<keyword evidence="3" id="KW-0378">Hydrolase</keyword>
<evidence type="ECO:0000313" key="12">
    <source>
        <dbReference type="Proteomes" id="UP000289340"/>
    </source>
</evidence>
<dbReference type="SUPFAM" id="SSF54001">
    <property type="entry name" value="Cysteine proteinases"/>
    <property type="match status" value="1"/>
</dbReference>
<dbReference type="PANTHER" id="PTHR12411">
    <property type="entry name" value="CYSTEINE PROTEASE FAMILY C1-RELATED"/>
    <property type="match status" value="1"/>
</dbReference>
<dbReference type="PROSITE" id="PS00640">
    <property type="entry name" value="THIOL_PROTEASE_ASN"/>
    <property type="match status" value="1"/>
</dbReference>
<evidence type="ECO:0000256" key="1">
    <source>
        <dbReference type="ARBA" id="ARBA00008455"/>
    </source>
</evidence>
<dbReference type="PROSITE" id="PS00139">
    <property type="entry name" value="THIOL_PROTEASE_CYS"/>
    <property type="match status" value="1"/>
</dbReference>
<dbReference type="Proteomes" id="UP000289340">
    <property type="component" value="Chromosome 7"/>
</dbReference>
<dbReference type="EMBL" id="QZWG01000007">
    <property type="protein sequence ID" value="RZC03855.1"/>
    <property type="molecule type" value="Genomic_DNA"/>
</dbReference>
<dbReference type="SMART" id="SM00848">
    <property type="entry name" value="Inhibitor_I29"/>
    <property type="match status" value="1"/>
</dbReference>
<keyword evidence="5" id="KW-0865">Zymogen</keyword>
<dbReference type="PROSITE" id="PS00639">
    <property type="entry name" value="THIOL_PROTEASE_HIS"/>
    <property type="match status" value="1"/>
</dbReference>
<dbReference type="InterPro" id="IPR039417">
    <property type="entry name" value="Peptidase_C1A_papain-like"/>
</dbReference>
<keyword evidence="2 11" id="KW-0645">Protease</keyword>
<evidence type="ECO:0000256" key="8">
    <source>
        <dbReference type="SAM" id="SignalP"/>
    </source>
</evidence>
<comment type="caution">
    <text evidence="11">The sequence shown here is derived from an EMBL/GenBank/DDBJ whole genome shotgun (WGS) entry which is preliminary data.</text>
</comment>
<dbReference type="InterPro" id="IPR013128">
    <property type="entry name" value="Peptidase_C1A"/>
</dbReference>
<accession>A0A445JZB7</accession>
<evidence type="ECO:0000256" key="6">
    <source>
        <dbReference type="ARBA" id="ARBA00023157"/>
    </source>
</evidence>
<dbReference type="InterPro" id="IPR025660">
    <property type="entry name" value="Pept_his_AS"/>
</dbReference>
<evidence type="ECO:0000256" key="3">
    <source>
        <dbReference type="ARBA" id="ARBA00022801"/>
    </source>
</evidence>
<dbReference type="InterPro" id="IPR025661">
    <property type="entry name" value="Pept_asp_AS"/>
</dbReference>
<dbReference type="GO" id="GO:0006508">
    <property type="term" value="P:proteolysis"/>
    <property type="evidence" value="ECO:0007669"/>
    <property type="project" value="UniProtKB-KW"/>
</dbReference>